<evidence type="ECO:0000313" key="3">
    <source>
        <dbReference type="Proteomes" id="UP000272010"/>
    </source>
</evidence>
<organism evidence="2 3">
    <name type="scientific">Paracoccus yeei</name>
    <dbReference type="NCBI Taxonomy" id="147645"/>
    <lineage>
        <taxon>Bacteria</taxon>
        <taxon>Pseudomonadati</taxon>
        <taxon>Pseudomonadota</taxon>
        <taxon>Alphaproteobacteria</taxon>
        <taxon>Rhodobacterales</taxon>
        <taxon>Paracoccaceae</taxon>
        <taxon>Paracoccus</taxon>
    </lineage>
</organism>
<dbReference type="EMBL" id="CP031081">
    <property type="protein sequence ID" value="AYF03943.1"/>
    <property type="molecule type" value="Genomic_DNA"/>
</dbReference>
<evidence type="ECO:0008006" key="4">
    <source>
        <dbReference type="Google" id="ProtNLM"/>
    </source>
</evidence>
<name>A0A386UTB5_9RHOB</name>
<keyword evidence="2" id="KW-0614">Plasmid</keyword>
<gene>
    <name evidence="2" type="ORF">PY32053_04434</name>
</gene>
<protein>
    <recommendedName>
        <fullName evidence="4">DUF1795 domain-containing protein</fullName>
    </recommendedName>
</protein>
<dbReference type="RefSeq" id="WP_120444955.1">
    <property type="nucleotide sequence ID" value="NZ_CAUQGX010000073.1"/>
</dbReference>
<evidence type="ECO:0000313" key="2">
    <source>
        <dbReference type="EMBL" id="AYF03943.1"/>
    </source>
</evidence>
<sequence>MTTPTRLAAILATALWLAPVQAQTTDHLGLSGPISLGGDSFALAWSARPADNYIKQEYLPAGQASDSYSRMVLVETVTGVEVMDAVRAQTDTLGLRKETDPLVNMEVIQNEATGEALLDFIVSSRNEAGEYVVEWNAYRYAPLAEESGPGVMLFGVSHRASGNEAAKAFLQDLPTLRPTWIEALTGAPLPEIGG</sequence>
<geneLocation type="plasmid" evidence="3">
    <name>pyee3</name>
</geneLocation>
<dbReference type="AlphaFoldDB" id="A0A386UTB5"/>
<reference evidence="3" key="1">
    <citation type="submission" date="2018-07" db="EMBL/GenBank/DDBJ databases">
        <title>Genome Structure of the Opportunistic Pathogen Paracoccus yeei (Alphaproteobacteria) and Identification of Putative Virulence Factors.</title>
        <authorList>
            <person name="Lasek R."/>
            <person name="Szuplewska M."/>
            <person name="Mitura M."/>
            <person name="Decewicz P."/>
            <person name="Chmielowska C."/>
            <person name="Pawlot A."/>
            <person name="Sentkowska D."/>
            <person name="Czarnecki J."/>
            <person name="Bartosik D."/>
        </authorList>
    </citation>
    <scope>NUCLEOTIDE SEQUENCE [LARGE SCALE GENOMIC DNA]</scope>
    <source>
        <strain evidence="3">CCUG 32053</strain>
        <plasmid evidence="3">pyee3</plasmid>
    </source>
</reference>
<dbReference type="Proteomes" id="UP000272010">
    <property type="component" value="Plasmid pYEE3"/>
</dbReference>
<evidence type="ECO:0000256" key="1">
    <source>
        <dbReference type="SAM" id="SignalP"/>
    </source>
</evidence>
<keyword evidence="1" id="KW-0732">Signal</keyword>
<feature type="chain" id="PRO_5017355606" description="DUF1795 domain-containing protein" evidence="1">
    <location>
        <begin position="23"/>
        <end position="194"/>
    </location>
</feature>
<feature type="signal peptide" evidence="1">
    <location>
        <begin position="1"/>
        <end position="22"/>
    </location>
</feature>
<accession>A0A386UTB5</accession>
<proteinExistence type="predicted"/>